<reference evidence="1 2" key="1">
    <citation type="journal article" date="2016" name="Sci. Rep.">
        <title>A proposed integrated approach for the preclinical evaluation of phage therapy in Pseudomonas infections.</title>
        <authorList>
            <person name="Danis-Wlodarczyk K."/>
            <person name="Vandenheuvel D."/>
            <person name="Jang H.B."/>
            <person name="Briers Y."/>
            <person name="Olszak T."/>
            <person name="Arabski M."/>
            <person name="Wasik S."/>
            <person name="Drabik M."/>
            <person name="Higgins G."/>
            <person name="Tyrrell J."/>
            <person name="Harvey B.J."/>
            <person name="Noben J.P."/>
            <person name="Lavigne R."/>
            <person name="Drulis-Kawa Z."/>
        </authorList>
    </citation>
    <scope>NUCLEOTIDE SEQUENCE [LARGE SCALE GENOMIC DNA]</scope>
</reference>
<name>A0A192Y5G5_9CAUD</name>
<evidence type="ECO:0000313" key="1">
    <source>
        <dbReference type="EMBL" id="ANM44972.1"/>
    </source>
</evidence>
<sequence>MVDFALPSFIGTGKDEVAKIDAYTEVSSDVRNSLVSGISNFEQGFSGILNRTLKAVRGIGDLIPSDGINLADASRRIQGALKGSRSDLQNIAQSLENIIFGELTGSNGGPGYVQQATRMANEVKMIINGVDVYKQNSNYQNMSSILSFLEDMSGSNAIIKFFDLGAEAAVLRGVLQEVAQWGIPDLIDDTFGATKRYDGSGNWVGYDYKYNDDFRFTLTKRTADSLGNNIDLDVIDRIITHSGAEALTADVPDYPNRIIANYVFPEGTKPEDYPTILSKLVSIMDKLKPDWFWTLRNTQKVFNFGVLQTASDDATTLFLSNDTYRTPMLVAPFYKPAQALELFRDMYPMIAIPT</sequence>
<gene>
    <name evidence="1" type="ORF">KTN4_214</name>
</gene>
<protein>
    <submittedName>
        <fullName evidence="1">Structural protein</fullName>
    </submittedName>
</protein>
<organism evidence="1 2">
    <name type="scientific">Pseudomonas phage KTN4</name>
    <dbReference type="NCBI Taxonomy" id="1862701"/>
    <lineage>
        <taxon>Viruses</taxon>
        <taxon>Duplodnaviria</taxon>
        <taxon>Heunggongvirae</taxon>
        <taxon>Uroviricota</taxon>
        <taxon>Caudoviricetes</taxon>
        <taxon>Chimalliviridae</taxon>
        <taxon>Phikzvirus</taxon>
        <taxon>Phikzvirus phiKZ</taxon>
    </lineage>
</organism>
<dbReference type="EMBL" id="KU521356">
    <property type="protein sequence ID" value="ANM44972.1"/>
    <property type="molecule type" value="Genomic_DNA"/>
</dbReference>
<proteinExistence type="predicted"/>
<evidence type="ECO:0000313" key="2">
    <source>
        <dbReference type="Proteomes" id="UP000224336"/>
    </source>
</evidence>
<accession>A0A192Y5G5</accession>
<dbReference type="Proteomes" id="UP000224336">
    <property type="component" value="Segment"/>
</dbReference>